<dbReference type="RefSeq" id="WP_072716167.1">
    <property type="nucleotide sequence ID" value="NZ_FRAU01000009.1"/>
</dbReference>
<evidence type="ECO:0000256" key="2">
    <source>
        <dbReference type="SAM" id="MobiDB-lite"/>
    </source>
</evidence>
<sequence length="801" mass="93183">MLGRLRRWWQSWGFRQSEIEGEGTSLQAELEQLAEKLDHLWSFLAQRMGQWEAERRRIKELEAQIAYLRQRCQALEERLSKREAPVSTGQQAEPTSQKSESSESDPIAFQAATLQDEERRRQEATEAGAVDAAPLTVPLKREAEPEAQESGASAENAERRAATGRSHRQRRSPERRGGRPRKTLAEKVQAKTAPRATISERRGERIELMCWQRGGVWECWLFWDQPFADNAFVQMRQGDQWLEGNGDTGWRLASLTEVVEIVQVDASGQSQARPIWKGLPEDRGLLFRLDRQTGRGRRVARVSRGWYLAMVPAHWECADAPPVAPEPTAFSGYRAHYFYFERPEEAHIRFRIHGRERTLWQRVVLELRGERLPDAAVLEGRGPLFRSPPVIWAEPRLWQTIRTIVIVEEGKDKQQRWRMQFTPNSEPAQPLPQELAERGGGWYALRFYDANEQLIESLDFRFLEALEAIQIDPETAVLIPTEQGHSTVRLIFRHQPACRIEPQQAFPEELIQRLPNQTLVQLPADKPQWDRTYWQASVGSVAVELCVDLPRIWWALARGSEQKGAKHLTWQAQPLQLTRQDFSAVSDTILYLKLPATVRQVCCGFPEDLRPFQRPAGAKEVKVPLREFYDIAPHYQTGTIPFLMQIDMLTPVEVARLILSRQCAFCEFTTEQEQALLAHLLEEHGTQLYRKAEWHELRQKKSELPREIYQCKYCDEYVEVRGNYPTSEMLRHQEQYHKGKQERFEVVSDPDVIREKITKYKDLPRFYVCKLCGTFLDISRDEGVLRQHMRRCHWDAISRWI</sequence>
<evidence type="ECO:0000313" key="4">
    <source>
        <dbReference type="EMBL" id="SHK94841.1"/>
    </source>
</evidence>
<feature type="compositionally biased region" description="Polar residues" evidence="2">
    <location>
        <begin position="87"/>
        <end position="99"/>
    </location>
</feature>
<reference evidence="5" key="1">
    <citation type="submission" date="2016-11" db="EMBL/GenBank/DDBJ databases">
        <authorList>
            <person name="Varghese N."/>
            <person name="Submissions S."/>
        </authorList>
    </citation>
    <scope>NUCLEOTIDE SEQUENCE [LARGE SCALE GENOMIC DNA]</scope>
    <source>
        <strain evidence="5">DSM 22212</strain>
    </source>
</reference>
<feature type="compositionally biased region" description="Basic and acidic residues" evidence="2">
    <location>
        <begin position="171"/>
        <end position="189"/>
    </location>
</feature>
<dbReference type="Proteomes" id="UP000185812">
    <property type="component" value="Unassembled WGS sequence"/>
</dbReference>
<keyword evidence="5" id="KW-1185">Reference proteome</keyword>
<dbReference type="EMBL" id="FRAU01000009">
    <property type="protein sequence ID" value="SHK94841.1"/>
    <property type="molecule type" value="Genomic_DNA"/>
</dbReference>
<proteinExistence type="predicted"/>
<feature type="domain" description="C2H2-type" evidence="3">
    <location>
        <begin position="661"/>
        <end position="684"/>
    </location>
</feature>
<keyword evidence="1" id="KW-0175">Coiled coil</keyword>
<evidence type="ECO:0000313" key="5">
    <source>
        <dbReference type="Proteomes" id="UP000185812"/>
    </source>
</evidence>
<organism evidence="4 5">
    <name type="scientific">Rhodothermus profundi</name>
    <dbReference type="NCBI Taxonomy" id="633813"/>
    <lineage>
        <taxon>Bacteria</taxon>
        <taxon>Pseudomonadati</taxon>
        <taxon>Rhodothermota</taxon>
        <taxon>Rhodothermia</taxon>
        <taxon>Rhodothermales</taxon>
        <taxon>Rhodothermaceae</taxon>
        <taxon>Rhodothermus</taxon>
    </lineage>
</organism>
<accession>A0A1M6WMA6</accession>
<feature type="region of interest" description="Disordered" evidence="2">
    <location>
        <begin position="80"/>
        <end position="197"/>
    </location>
</feature>
<dbReference type="STRING" id="633813.SAMN04488087_2353"/>
<dbReference type="AlphaFoldDB" id="A0A1M6WMA6"/>
<dbReference type="SMART" id="SM00355">
    <property type="entry name" value="ZnF_C2H2"/>
    <property type="match status" value="3"/>
</dbReference>
<feature type="coiled-coil region" evidence="1">
    <location>
        <begin position="51"/>
        <end position="78"/>
    </location>
</feature>
<feature type="domain" description="C2H2-type" evidence="3">
    <location>
        <begin position="709"/>
        <end position="737"/>
    </location>
</feature>
<dbReference type="InterPro" id="IPR013087">
    <property type="entry name" value="Znf_C2H2_type"/>
</dbReference>
<evidence type="ECO:0000259" key="3">
    <source>
        <dbReference type="SMART" id="SM00355"/>
    </source>
</evidence>
<protein>
    <recommendedName>
        <fullName evidence="3">C2H2-type domain-containing protein</fullName>
    </recommendedName>
</protein>
<feature type="domain" description="C2H2-type" evidence="3">
    <location>
        <begin position="767"/>
        <end position="793"/>
    </location>
</feature>
<name>A0A1M6WMA6_9BACT</name>
<gene>
    <name evidence="4" type="ORF">SAMN04488087_2353</name>
</gene>
<evidence type="ECO:0000256" key="1">
    <source>
        <dbReference type="SAM" id="Coils"/>
    </source>
</evidence>